<dbReference type="InterPro" id="IPR003325">
    <property type="entry name" value="TerD"/>
</dbReference>
<keyword evidence="4" id="KW-1185">Reference proteome</keyword>
<keyword evidence="1" id="KW-0778">Tellurium resistance</keyword>
<dbReference type="AlphaFoldDB" id="A0A0M3V8L8"/>
<organism evidence="3 4">
    <name type="scientific">Psychrobacter urativorans</name>
    <dbReference type="NCBI Taxonomy" id="45610"/>
    <lineage>
        <taxon>Bacteria</taxon>
        <taxon>Pseudomonadati</taxon>
        <taxon>Pseudomonadota</taxon>
        <taxon>Gammaproteobacteria</taxon>
        <taxon>Moraxellales</taxon>
        <taxon>Moraxellaceae</taxon>
        <taxon>Psychrobacter</taxon>
    </lineage>
</organism>
<dbReference type="OrthoDB" id="5756874at2"/>
<dbReference type="PANTHER" id="PTHR32097:SF3">
    <property type="entry name" value="TELLURITE RESISTANCE PROTEIN"/>
    <property type="match status" value="1"/>
</dbReference>
<dbReference type="RefSeq" id="WP_062533522.1">
    <property type="nucleotide sequence ID" value="NZ_CP012678.1"/>
</dbReference>
<feature type="domain" description="TerD" evidence="2">
    <location>
        <begin position="28"/>
        <end position="168"/>
    </location>
</feature>
<dbReference type="Gene3D" id="2.60.60.30">
    <property type="entry name" value="sav2460 like domains"/>
    <property type="match status" value="1"/>
</dbReference>
<evidence type="ECO:0000256" key="1">
    <source>
        <dbReference type="ARBA" id="ARBA00022686"/>
    </source>
</evidence>
<dbReference type="Proteomes" id="UP000059847">
    <property type="component" value="Chromosome"/>
</dbReference>
<dbReference type="InterPro" id="IPR051324">
    <property type="entry name" value="Stress/Tellurium_Resist"/>
</dbReference>
<dbReference type="Pfam" id="PF02342">
    <property type="entry name" value="TerD"/>
    <property type="match status" value="1"/>
</dbReference>
<reference evidence="3 4" key="1">
    <citation type="submission" date="2015-09" db="EMBL/GenBank/DDBJ databases">
        <title>Complete genome of Psychrobacter urativorans R10.10B.</title>
        <authorList>
            <person name="See-Too W.S."/>
            <person name="Chan K.G."/>
        </authorList>
    </citation>
    <scope>NUCLEOTIDE SEQUENCE [LARGE SCALE GENOMIC DNA]</scope>
    <source>
        <strain evidence="3 4">R10.10B</strain>
    </source>
</reference>
<proteinExistence type="predicted"/>
<evidence type="ECO:0000313" key="4">
    <source>
        <dbReference type="Proteomes" id="UP000059847"/>
    </source>
</evidence>
<dbReference type="PANTHER" id="PTHR32097">
    <property type="entry name" value="CAMP-BINDING PROTEIN 1-RELATED"/>
    <property type="match status" value="1"/>
</dbReference>
<dbReference type="KEGG" id="pur:AOC03_02925"/>
<name>A0A0M3V8L8_9GAMM</name>
<evidence type="ECO:0000259" key="2">
    <source>
        <dbReference type="Pfam" id="PF02342"/>
    </source>
</evidence>
<dbReference type="CDD" id="cd06974">
    <property type="entry name" value="TerD_like"/>
    <property type="match status" value="1"/>
</dbReference>
<dbReference type="STRING" id="45610.AOC03_02925"/>
<gene>
    <name evidence="3" type="ORF">AOC03_02925</name>
</gene>
<evidence type="ECO:0000313" key="3">
    <source>
        <dbReference type="EMBL" id="ALF59127.1"/>
    </source>
</evidence>
<dbReference type="EMBL" id="CP012678">
    <property type="protein sequence ID" value="ALF59127.1"/>
    <property type="molecule type" value="Genomic_DNA"/>
</dbReference>
<sequence length="421" mass="46210">MLNLISGQKAKFTDIGIAQQFTLIVELTTNNTVVDVACFGLNEQQKLVSDDYMTFYNQPNTPCGSVSWQIDNQQQRFDIDLSRLPNTVDYLVLTATIDGQSTMRELGASQVMLEQAGQTLATYPFDGSAFENERAIMLLQVYRKNDIWRINAIGQGFNGGLSALVTHFGGEVADDESVDQPVADNTISPAQNKIVNTANNSPKSQLLNLKKVTLDKPGSEHRINLTKGGNDHLLVEAIWIDNGDTSANNDDLDLRVGILAQHGKDMSYINAPEQIGSLTTMPYIQHQGDIKVASINEPGKETVLVNPDIAKHYGGKVALVFSVYSAVSNGAVSIASLQPKMRMQYQDQIIECVFNINASPKAKSNLVYTYVIGIAIIDEHGITLQHSGETSKRMSEATPRLMWKADKVELKIDGAAMFKPK</sequence>
<protein>
    <submittedName>
        <fullName evidence="3">Tellurium resistance protein (TerF)</fullName>
    </submittedName>
</protein>
<accession>A0A0M3V8L8</accession>
<dbReference type="GO" id="GO:0046690">
    <property type="term" value="P:response to tellurium ion"/>
    <property type="evidence" value="ECO:0007669"/>
    <property type="project" value="UniProtKB-KW"/>
</dbReference>